<reference evidence="1 2" key="1">
    <citation type="journal article" date="2002" name="DNA Res.">
        <title>Complete genome structure of the thermophilic cyanobacterium Thermosynechococcus elongatus BP-1.</title>
        <authorList>
            <person name="Nakamura Y."/>
            <person name="Kaneko T."/>
            <person name="Sato S."/>
            <person name="Ikeuchi M."/>
            <person name="Katoh H."/>
            <person name="Sasamoto S."/>
            <person name="Watanabe A."/>
            <person name="Iriguchi M."/>
            <person name="Kawashima K."/>
            <person name="Kimura T."/>
            <person name="Kishida Y."/>
            <person name="Kiyokawa C."/>
            <person name="Kohara M."/>
            <person name="Matsumoto M."/>
            <person name="Matsuno A."/>
            <person name="Nakazaki N."/>
            <person name="Shimpo S."/>
            <person name="Sugimoto M."/>
            <person name="Takeuchi C."/>
            <person name="Yamada M."/>
            <person name="Tabata S."/>
        </authorList>
    </citation>
    <scope>NUCLEOTIDE SEQUENCE [LARGE SCALE GENOMIC DNA]</scope>
    <source>
        <strain evidence="2">IAM M-273 / NIES-2133 / BP-1</strain>
    </source>
</reference>
<dbReference type="AlphaFoldDB" id="Q8DGU4"/>
<dbReference type="RefSeq" id="WP_011058052.1">
    <property type="nucleotide sequence ID" value="NC_004113.1"/>
</dbReference>
<dbReference type="STRING" id="197221.gene:10748829"/>
<keyword evidence="2" id="KW-1185">Reference proteome</keyword>
<evidence type="ECO:0000313" key="1">
    <source>
        <dbReference type="EMBL" id="BAC09770.1"/>
    </source>
</evidence>
<dbReference type="KEGG" id="tel:tsr2218"/>
<evidence type="ECO:0000313" key="2">
    <source>
        <dbReference type="Proteomes" id="UP000000440"/>
    </source>
</evidence>
<proteinExistence type="predicted"/>
<dbReference type="EnsemblBacteria" id="BAC09770">
    <property type="protein sequence ID" value="BAC09770"/>
    <property type="gene ID" value="BAC09770"/>
</dbReference>
<dbReference type="EMBL" id="BA000039">
    <property type="protein sequence ID" value="BAC09770.1"/>
    <property type="molecule type" value="Genomic_DNA"/>
</dbReference>
<dbReference type="Proteomes" id="UP000000440">
    <property type="component" value="Chromosome"/>
</dbReference>
<protein>
    <submittedName>
        <fullName evidence="1">Tsr2218 protein</fullName>
    </submittedName>
</protein>
<accession>Q8DGU4</accession>
<gene>
    <name evidence="1" type="ordered locus">tsr2218</name>
</gene>
<organism evidence="1 2">
    <name type="scientific">Thermosynechococcus vestitus (strain NIES-2133 / IAM M-273 / BP-1)</name>
    <dbReference type="NCBI Taxonomy" id="197221"/>
    <lineage>
        <taxon>Bacteria</taxon>
        <taxon>Bacillati</taxon>
        <taxon>Cyanobacteriota</taxon>
        <taxon>Cyanophyceae</taxon>
        <taxon>Acaryochloridales</taxon>
        <taxon>Thermosynechococcaceae</taxon>
        <taxon>Thermosynechococcus</taxon>
    </lineage>
</organism>
<name>Q8DGU4_THEVB</name>
<sequence>MAPLTPATLLLSLMTIPFLVALCLGQGLWQMGLFLSAASTELLRGDRLPLVEPDET</sequence>